<proteinExistence type="predicted"/>
<dbReference type="EMBL" id="CM024789">
    <property type="protein sequence ID" value="KAG8014430.1"/>
    <property type="molecule type" value="Genomic_DNA"/>
</dbReference>
<protein>
    <submittedName>
        <fullName evidence="1">Vacuolar protein sorting-associated protein 37A</fullName>
    </submittedName>
</protein>
<keyword evidence="2" id="KW-1185">Reference proteome</keyword>
<evidence type="ECO:0000313" key="1">
    <source>
        <dbReference type="EMBL" id="KAG8014430.1"/>
    </source>
</evidence>
<feature type="non-terminal residue" evidence="1">
    <location>
        <position position="537"/>
    </location>
</feature>
<reference evidence="1" key="1">
    <citation type="submission" date="2020-04" db="EMBL/GenBank/DDBJ databases">
        <title>A chromosome-scale assembly and high-density genetic map of the yellow drum (Nibea albiflora) genome.</title>
        <authorList>
            <person name="Xu D."/>
            <person name="Zhang W."/>
            <person name="Chen R."/>
            <person name="Tan P."/>
            <person name="Wang L."/>
            <person name="Song H."/>
            <person name="Tian L."/>
            <person name="Zhu Q."/>
            <person name="Wang B."/>
        </authorList>
    </citation>
    <scope>NUCLEOTIDE SEQUENCE</scope>
    <source>
        <strain evidence="1">ZJHYS-2018</strain>
    </source>
</reference>
<evidence type="ECO:0000313" key="2">
    <source>
        <dbReference type="Proteomes" id="UP000805704"/>
    </source>
</evidence>
<name>A0ACB7FK76_NIBAL</name>
<dbReference type="Proteomes" id="UP000805704">
    <property type="component" value="Chromosome 1"/>
</dbReference>
<accession>A0ACB7FK76</accession>
<sequence>MNWFFPLSKGSGPLPLNSLQQQRQRQIESLKAAHPSLAEIQKDVEYRIPFTVNNSTINVNILLPPQFPQEKPVVSVYPPVGHHLVDSNNGTLITSPLISNFGMHSDLGKVIQSLLDEFWKSPPALMSSGTAGFPYGMYKQSGITPYPTQAYHYGPRHMGPSHTPPAGPGPAPSPAPMPHPGVDSAHGPPRAPAPYGLISDLPLPVPTGDSQAGLNGHMYKMPEIPESFPELCNMNLSQLSTMSENEDVLLEFFVSLPQLKQVTSDKEELVTNIVDMAKKNLQMEPQLEGKRQEMLNKYEQLTQMKSAFETRLQRQHELSESCSLNTLQARLKVAAHQAEEESEETAENFLEGRTDIDEFLTSFMEKRTELCSSCAGQSINMSRQMGDSHRRFLQTMMASGIVDEHGAKTLYQHCCEKHNTQHAPDRLDDFIDTINSKLQPLFMQIRKGTSEDNGHQYYALVNMAETDVTRMSSDYADNELELFGKTIDLIVSSENGKASSTDILNSADTLTTKKLKKSETEHLLNRLVHDKWLNEVI</sequence>
<organism evidence="1 2">
    <name type="scientific">Nibea albiflora</name>
    <name type="common">Yellow drum</name>
    <name type="synonym">Corvina albiflora</name>
    <dbReference type="NCBI Taxonomy" id="240163"/>
    <lineage>
        <taxon>Eukaryota</taxon>
        <taxon>Metazoa</taxon>
        <taxon>Chordata</taxon>
        <taxon>Craniata</taxon>
        <taxon>Vertebrata</taxon>
        <taxon>Euteleostomi</taxon>
        <taxon>Actinopterygii</taxon>
        <taxon>Neopterygii</taxon>
        <taxon>Teleostei</taxon>
        <taxon>Neoteleostei</taxon>
        <taxon>Acanthomorphata</taxon>
        <taxon>Eupercaria</taxon>
        <taxon>Sciaenidae</taxon>
        <taxon>Nibea</taxon>
    </lineage>
</organism>
<comment type="caution">
    <text evidence="1">The sequence shown here is derived from an EMBL/GenBank/DDBJ whole genome shotgun (WGS) entry which is preliminary data.</text>
</comment>
<gene>
    <name evidence="1" type="primary">VPS37A</name>
    <name evidence="1" type="ORF">GBF38_002785</name>
</gene>